<evidence type="ECO:0000313" key="4">
    <source>
        <dbReference type="EMBL" id="MCT7358689.1"/>
    </source>
</evidence>
<keyword evidence="5" id="KW-1185">Reference proteome</keyword>
<evidence type="ECO:0000313" key="5">
    <source>
        <dbReference type="Proteomes" id="UP001147830"/>
    </source>
</evidence>
<protein>
    <submittedName>
        <fullName evidence="4">TetR/AcrR family transcriptional regulator</fullName>
    </submittedName>
</protein>
<dbReference type="InterPro" id="IPR001647">
    <property type="entry name" value="HTH_TetR"/>
</dbReference>
<comment type="caution">
    <text evidence="4">The sequence shown here is derived from an EMBL/GenBank/DDBJ whole genome shotgun (WGS) entry which is preliminary data.</text>
</comment>
<dbReference type="GO" id="GO:0000976">
    <property type="term" value="F:transcription cis-regulatory region binding"/>
    <property type="evidence" value="ECO:0007669"/>
    <property type="project" value="TreeGrafter"/>
</dbReference>
<keyword evidence="1 2" id="KW-0238">DNA-binding</keyword>
<dbReference type="SUPFAM" id="SSF48498">
    <property type="entry name" value="Tetracyclin repressor-like, C-terminal domain"/>
    <property type="match status" value="1"/>
</dbReference>
<dbReference type="AlphaFoldDB" id="A0A9X2WE01"/>
<organism evidence="4 5">
    <name type="scientific">Thalassolituus pacificus</name>
    <dbReference type="NCBI Taxonomy" id="2975440"/>
    <lineage>
        <taxon>Bacteria</taxon>
        <taxon>Pseudomonadati</taxon>
        <taxon>Pseudomonadota</taxon>
        <taxon>Gammaproteobacteria</taxon>
        <taxon>Oceanospirillales</taxon>
        <taxon>Oceanospirillaceae</taxon>
        <taxon>Thalassolituus</taxon>
    </lineage>
</organism>
<dbReference type="Proteomes" id="UP001147830">
    <property type="component" value="Unassembled WGS sequence"/>
</dbReference>
<dbReference type="EMBL" id="JAOANI010000014">
    <property type="protein sequence ID" value="MCT7358689.1"/>
    <property type="molecule type" value="Genomic_DNA"/>
</dbReference>
<feature type="domain" description="HTH tetR-type" evidence="3">
    <location>
        <begin position="11"/>
        <end position="71"/>
    </location>
</feature>
<accession>A0A9X2WE01</accession>
<dbReference type="InterPro" id="IPR036271">
    <property type="entry name" value="Tet_transcr_reg_TetR-rel_C_sf"/>
</dbReference>
<dbReference type="PROSITE" id="PS50977">
    <property type="entry name" value="HTH_TETR_2"/>
    <property type="match status" value="1"/>
</dbReference>
<reference evidence="4" key="1">
    <citation type="journal article" date="2022" name="Front. Microbiol.">
        <title>Genome-based taxonomic rearrangement of Oceanobacter-related bacteria including the description of Thalassolituus hydrocarbonoclasticus sp. nov. and Thalassolituus pacificus sp. nov. and emended description of the genus Thalassolituus.</title>
        <authorList>
            <person name="Dong C."/>
            <person name="Wei L."/>
            <person name="Wang J."/>
            <person name="Lai Q."/>
            <person name="Huang Z."/>
            <person name="Shao Z."/>
        </authorList>
    </citation>
    <scope>NUCLEOTIDE SEQUENCE</scope>
    <source>
        <strain evidence="4">59MF3M-4</strain>
    </source>
</reference>
<feature type="DNA-binding region" description="H-T-H motif" evidence="2">
    <location>
        <begin position="34"/>
        <end position="53"/>
    </location>
</feature>
<dbReference type="Gene3D" id="1.10.357.10">
    <property type="entry name" value="Tetracycline Repressor, domain 2"/>
    <property type="match status" value="1"/>
</dbReference>
<dbReference type="RefSeq" id="WP_260975578.1">
    <property type="nucleotide sequence ID" value="NZ_JAOANI010000014.1"/>
</dbReference>
<gene>
    <name evidence="4" type="ORF">NYR02_06630</name>
</gene>
<dbReference type="PRINTS" id="PR00455">
    <property type="entry name" value="HTHTETR"/>
</dbReference>
<reference evidence="4" key="2">
    <citation type="submission" date="2022-08" db="EMBL/GenBank/DDBJ databases">
        <authorList>
            <person name="Dong C."/>
        </authorList>
    </citation>
    <scope>NUCLEOTIDE SEQUENCE</scope>
    <source>
        <strain evidence="4">59MF3M-4</strain>
    </source>
</reference>
<dbReference type="PANTHER" id="PTHR30055">
    <property type="entry name" value="HTH-TYPE TRANSCRIPTIONAL REGULATOR RUTR"/>
    <property type="match status" value="1"/>
</dbReference>
<evidence type="ECO:0000256" key="1">
    <source>
        <dbReference type="ARBA" id="ARBA00023125"/>
    </source>
</evidence>
<evidence type="ECO:0000256" key="2">
    <source>
        <dbReference type="PROSITE-ProRule" id="PRU00335"/>
    </source>
</evidence>
<sequence>MANIASPEKIARRRQDILDAAIDIFADKGFHASGIADIATRLGIGHGTVYRYYKNKRDIFNEILNLLLSEMATVVQQEPPNTNSLTEYQQQLERIADRLIAIFRERPQLARIAFYESYGVDAEISDAVNRIQELFAEFTAYYLLNGINKNFLRREMDTAIAARLVTAMLMETVKHVALNDFNDAQIAPWRQEIIRLMIGGLSR</sequence>
<dbReference type="GO" id="GO:0003700">
    <property type="term" value="F:DNA-binding transcription factor activity"/>
    <property type="evidence" value="ECO:0007669"/>
    <property type="project" value="TreeGrafter"/>
</dbReference>
<dbReference type="PANTHER" id="PTHR30055:SF226">
    <property type="entry name" value="HTH-TYPE TRANSCRIPTIONAL REGULATOR PKSA"/>
    <property type="match status" value="1"/>
</dbReference>
<dbReference type="InterPro" id="IPR009057">
    <property type="entry name" value="Homeodomain-like_sf"/>
</dbReference>
<name>A0A9X2WE01_9GAMM</name>
<evidence type="ECO:0000259" key="3">
    <source>
        <dbReference type="PROSITE" id="PS50977"/>
    </source>
</evidence>
<proteinExistence type="predicted"/>
<dbReference type="InterPro" id="IPR050109">
    <property type="entry name" value="HTH-type_TetR-like_transc_reg"/>
</dbReference>
<dbReference type="SUPFAM" id="SSF46689">
    <property type="entry name" value="Homeodomain-like"/>
    <property type="match status" value="1"/>
</dbReference>
<dbReference type="Pfam" id="PF00440">
    <property type="entry name" value="TetR_N"/>
    <property type="match status" value="1"/>
</dbReference>